<evidence type="ECO:0000256" key="1">
    <source>
        <dbReference type="SAM" id="MobiDB-lite"/>
    </source>
</evidence>
<dbReference type="PROSITE" id="PS50234">
    <property type="entry name" value="VWFA"/>
    <property type="match status" value="1"/>
</dbReference>
<protein>
    <recommendedName>
        <fullName evidence="3">VWFA domain-containing protein</fullName>
    </recommendedName>
</protein>
<reference evidence="4 5" key="1">
    <citation type="submission" date="2023-06" db="EMBL/GenBank/DDBJ databases">
        <title>Roseiconus lacunae JC819 isolated from Gulf of Mannar region, Tamil Nadu.</title>
        <authorList>
            <person name="Pk S."/>
            <person name="Ch S."/>
            <person name="Ch V.R."/>
        </authorList>
    </citation>
    <scope>NUCLEOTIDE SEQUENCE [LARGE SCALE GENOMIC DNA]</scope>
    <source>
        <strain evidence="4 5">JC819</strain>
    </source>
</reference>
<feature type="compositionally biased region" description="Low complexity" evidence="1">
    <location>
        <begin position="102"/>
        <end position="116"/>
    </location>
</feature>
<dbReference type="RefSeq" id="WP_149498778.1">
    <property type="nucleotide sequence ID" value="NZ_CP141221.1"/>
</dbReference>
<keyword evidence="5" id="KW-1185">Reference proteome</keyword>
<feature type="region of interest" description="Disordered" evidence="1">
    <location>
        <begin position="1"/>
        <end position="28"/>
    </location>
</feature>
<dbReference type="Gene3D" id="3.40.50.410">
    <property type="entry name" value="von Willebrand factor, type A domain"/>
    <property type="match status" value="1"/>
</dbReference>
<feature type="transmembrane region" description="Helical" evidence="2">
    <location>
        <begin position="41"/>
        <end position="59"/>
    </location>
</feature>
<proteinExistence type="predicted"/>
<feature type="domain" description="VWFA" evidence="3">
    <location>
        <begin position="184"/>
        <end position="353"/>
    </location>
</feature>
<gene>
    <name evidence="4" type="ORF">QTN89_20225</name>
</gene>
<name>A0ABT7PNC4_9BACT</name>
<evidence type="ECO:0000313" key="5">
    <source>
        <dbReference type="Proteomes" id="UP001239462"/>
    </source>
</evidence>
<evidence type="ECO:0000256" key="2">
    <source>
        <dbReference type="SAM" id="Phobius"/>
    </source>
</evidence>
<sequence>MTRLPESAPTPPKRDHAPASRFSRAPRDAYHRIRSRQAPPLLLSFGFHLIVMVAIVSLIRPPANGTGDVADRNIGIAMVHRLPDREVYEPVEPPTSDAIDQSEASTSAAAAAAAPPADLSPPIDLAGVLSAMESTPAPVNGSGIAGDTTLDGDSVGESSGGKPVGKLGQETTARLFGVSGTGSRFVYVLDRSDSMNGYGGRPLRRAKEELVRSLNTLSQYQQFQIIFYNENAKPFQLAGMSLALVEGNESNVDRAERYVESIQAFGGTKHKSALLMALRMSPDVIFFLTDAHLPRLSHLELQQIADRATRSGTTIHAIEFGSQPAPTPGTFLKELAEMNDGQYQYVDVNRFAP</sequence>
<organism evidence="4 5">
    <name type="scientific">Roseiconus lacunae</name>
    <dbReference type="NCBI Taxonomy" id="2605694"/>
    <lineage>
        <taxon>Bacteria</taxon>
        <taxon>Pseudomonadati</taxon>
        <taxon>Planctomycetota</taxon>
        <taxon>Planctomycetia</taxon>
        <taxon>Pirellulales</taxon>
        <taxon>Pirellulaceae</taxon>
        <taxon>Roseiconus</taxon>
    </lineage>
</organism>
<dbReference type="Pfam" id="PF13768">
    <property type="entry name" value="VWA_3"/>
    <property type="match status" value="1"/>
</dbReference>
<comment type="caution">
    <text evidence="4">The sequence shown here is derived from an EMBL/GenBank/DDBJ whole genome shotgun (WGS) entry which is preliminary data.</text>
</comment>
<keyword evidence="2" id="KW-1133">Transmembrane helix</keyword>
<evidence type="ECO:0000313" key="4">
    <source>
        <dbReference type="EMBL" id="MDM4017786.1"/>
    </source>
</evidence>
<evidence type="ECO:0000259" key="3">
    <source>
        <dbReference type="PROSITE" id="PS50234"/>
    </source>
</evidence>
<keyword evidence="2" id="KW-0472">Membrane</keyword>
<dbReference type="InterPro" id="IPR002035">
    <property type="entry name" value="VWF_A"/>
</dbReference>
<dbReference type="SMART" id="SM00327">
    <property type="entry name" value="VWA"/>
    <property type="match status" value="1"/>
</dbReference>
<accession>A0ABT7PNC4</accession>
<keyword evidence="2" id="KW-0812">Transmembrane</keyword>
<dbReference type="InterPro" id="IPR036465">
    <property type="entry name" value="vWFA_dom_sf"/>
</dbReference>
<feature type="region of interest" description="Disordered" evidence="1">
    <location>
        <begin position="138"/>
        <end position="167"/>
    </location>
</feature>
<dbReference type="Proteomes" id="UP001239462">
    <property type="component" value="Unassembled WGS sequence"/>
</dbReference>
<dbReference type="SUPFAM" id="SSF53300">
    <property type="entry name" value="vWA-like"/>
    <property type="match status" value="1"/>
</dbReference>
<feature type="region of interest" description="Disordered" evidence="1">
    <location>
        <begin position="88"/>
        <end position="116"/>
    </location>
</feature>
<dbReference type="EMBL" id="JASZZN010000016">
    <property type="protein sequence ID" value="MDM4017786.1"/>
    <property type="molecule type" value="Genomic_DNA"/>
</dbReference>